<evidence type="ECO:0000256" key="9">
    <source>
        <dbReference type="SAM" id="SignalP"/>
    </source>
</evidence>
<comment type="caution">
    <text evidence="11">The sequence shown here is derived from an EMBL/GenBank/DDBJ whole genome shotgun (WGS) entry which is preliminary data.</text>
</comment>
<gene>
    <name evidence="11" type="ORF">FHW12_001361</name>
</gene>
<reference evidence="11 12" key="1">
    <citation type="submission" date="2020-07" db="EMBL/GenBank/DDBJ databases">
        <title>Genomic Encyclopedia of Type Strains, Phase IV (KMG-V): Genome sequencing to study the core and pangenomes of soil and plant-associated prokaryotes.</title>
        <authorList>
            <person name="Whitman W."/>
        </authorList>
    </citation>
    <scope>NUCLEOTIDE SEQUENCE [LARGE SCALE GENOMIC DNA]</scope>
    <source>
        <strain evidence="11 12">RH2WT43</strain>
    </source>
</reference>
<comment type="similarity">
    <text evidence="2">Belongs to the thioredoxin family. DsbA subfamily.</text>
</comment>
<keyword evidence="6" id="KW-0676">Redox-active center</keyword>
<evidence type="ECO:0000313" key="12">
    <source>
        <dbReference type="Proteomes" id="UP000550401"/>
    </source>
</evidence>
<evidence type="ECO:0000313" key="11">
    <source>
        <dbReference type="EMBL" id="MBA8887147.1"/>
    </source>
</evidence>
<dbReference type="Pfam" id="PF01323">
    <property type="entry name" value="DSBA"/>
    <property type="match status" value="1"/>
</dbReference>
<accession>A0A839ERW7</accession>
<keyword evidence="3 9" id="KW-0732">Signal</keyword>
<feature type="disulfide bond" description="Redox-active" evidence="8">
    <location>
        <begin position="59"/>
        <end position="62"/>
    </location>
</feature>
<dbReference type="Proteomes" id="UP000550401">
    <property type="component" value="Unassembled WGS sequence"/>
</dbReference>
<evidence type="ECO:0000256" key="7">
    <source>
        <dbReference type="PIRNR" id="PIRNR001488"/>
    </source>
</evidence>
<organism evidence="11 12">
    <name type="scientific">Dokdonella fugitiva</name>
    <dbReference type="NCBI Taxonomy" id="328517"/>
    <lineage>
        <taxon>Bacteria</taxon>
        <taxon>Pseudomonadati</taxon>
        <taxon>Pseudomonadota</taxon>
        <taxon>Gammaproteobacteria</taxon>
        <taxon>Lysobacterales</taxon>
        <taxon>Rhodanobacteraceae</taxon>
        <taxon>Dokdonella</taxon>
    </lineage>
</organism>
<evidence type="ECO:0000256" key="4">
    <source>
        <dbReference type="ARBA" id="ARBA00022764"/>
    </source>
</evidence>
<evidence type="ECO:0000256" key="8">
    <source>
        <dbReference type="PIRSR" id="PIRSR001488-1"/>
    </source>
</evidence>
<dbReference type="CDD" id="cd03019">
    <property type="entry name" value="DsbA_DsbA"/>
    <property type="match status" value="1"/>
</dbReference>
<dbReference type="PROSITE" id="PS51352">
    <property type="entry name" value="THIOREDOXIN_2"/>
    <property type="match status" value="1"/>
</dbReference>
<dbReference type="AlphaFoldDB" id="A0A839ERW7"/>
<proteinExistence type="inferred from homology"/>
<dbReference type="SUPFAM" id="SSF52833">
    <property type="entry name" value="Thioredoxin-like"/>
    <property type="match status" value="1"/>
</dbReference>
<evidence type="ECO:0000259" key="10">
    <source>
        <dbReference type="PROSITE" id="PS51352"/>
    </source>
</evidence>
<keyword evidence="12" id="KW-1185">Reference proteome</keyword>
<dbReference type="InterPro" id="IPR036249">
    <property type="entry name" value="Thioredoxin-like_sf"/>
</dbReference>
<dbReference type="PIRSF" id="PIRSF001488">
    <property type="entry name" value="Tdi_protein"/>
    <property type="match status" value="1"/>
</dbReference>
<dbReference type="GO" id="GO:0042597">
    <property type="term" value="C:periplasmic space"/>
    <property type="evidence" value="ECO:0007669"/>
    <property type="project" value="UniProtKB-SubCell"/>
</dbReference>
<evidence type="ECO:0000256" key="2">
    <source>
        <dbReference type="ARBA" id="ARBA00005791"/>
    </source>
</evidence>
<comment type="subcellular location">
    <subcellularLocation>
        <location evidence="1 7">Periplasm</location>
    </subcellularLocation>
</comment>
<dbReference type="InterPro" id="IPR050824">
    <property type="entry name" value="Thiol_disulfide_DsbA"/>
</dbReference>
<feature type="signal peptide" evidence="9">
    <location>
        <begin position="1"/>
        <end position="24"/>
    </location>
</feature>
<name>A0A839ERW7_9GAMM</name>
<dbReference type="GO" id="GO:0016491">
    <property type="term" value="F:oxidoreductase activity"/>
    <property type="evidence" value="ECO:0007669"/>
    <property type="project" value="InterPro"/>
</dbReference>
<dbReference type="PANTHER" id="PTHR35891:SF2">
    <property type="entry name" value="THIOL:DISULFIDE INTERCHANGE PROTEIN DSBA"/>
    <property type="match status" value="1"/>
</dbReference>
<dbReference type="InterPro" id="IPR023205">
    <property type="entry name" value="DsbA/DsbL"/>
</dbReference>
<dbReference type="InterPro" id="IPR013766">
    <property type="entry name" value="Thioredoxin_domain"/>
</dbReference>
<dbReference type="Gene3D" id="3.40.30.10">
    <property type="entry name" value="Glutaredoxin"/>
    <property type="match status" value="1"/>
</dbReference>
<keyword evidence="5 7" id="KW-1015">Disulfide bond</keyword>
<sequence>MLKGLFQTASALLLGAAFATAAHAADTFEAGTHYFAVEPPQPTSTGDKAEVVEVFSYACPACNMFQATMQKLKAALPANTELVYLPASFRPDEDWPVFQRAFYTAQALGVLDKTHDATFDLVWKDEGTLRISDAKTHKPVSPMPTIEDVAKAYAKFGVKADEFTATAGSFAINTKMKRADALLKAYGVDSTPTLVVNGKYRLTAVSAGGIDKIAPLVKFLIEKDAGAK</sequence>
<evidence type="ECO:0000256" key="6">
    <source>
        <dbReference type="ARBA" id="ARBA00023284"/>
    </source>
</evidence>
<feature type="chain" id="PRO_5032409785" description="Thiol:disulfide interchange protein" evidence="9">
    <location>
        <begin position="25"/>
        <end position="228"/>
    </location>
</feature>
<protein>
    <recommendedName>
        <fullName evidence="7">Thiol:disulfide interchange protein</fullName>
    </recommendedName>
</protein>
<feature type="domain" description="Thioredoxin" evidence="10">
    <location>
        <begin position="12"/>
        <end position="155"/>
    </location>
</feature>
<evidence type="ECO:0000256" key="1">
    <source>
        <dbReference type="ARBA" id="ARBA00004418"/>
    </source>
</evidence>
<dbReference type="EMBL" id="JACGXL010000002">
    <property type="protein sequence ID" value="MBA8887147.1"/>
    <property type="molecule type" value="Genomic_DNA"/>
</dbReference>
<dbReference type="PANTHER" id="PTHR35891">
    <property type="entry name" value="THIOL:DISULFIDE INTERCHANGE PROTEIN DSBA"/>
    <property type="match status" value="1"/>
</dbReference>
<dbReference type="InterPro" id="IPR001853">
    <property type="entry name" value="DSBA-like_thioredoxin_dom"/>
</dbReference>
<keyword evidence="4 7" id="KW-0574">Periplasm</keyword>
<dbReference type="RefSeq" id="WP_182530242.1">
    <property type="nucleotide sequence ID" value="NZ_JACGXL010000002.1"/>
</dbReference>
<evidence type="ECO:0000256" key="3">
    <source>
        <dbReference type="ARBA" id="ARBA00022729"/>
    </source>
</evidence>
<evidence type="ECO:0000256" key="5">
    <source>
        <dbReference type="ARBA" id="ARBA00023157"/>
    </source>
</evidence>